<dbReference type="AlphaFoldDB" id="A0A1G2KKN1"/>
<feature type="transmembrane region" description="Helical" evidence="1">
    <location>
        <begin position="21"/>
        <end position="43"/>
    </location>
</feature>
<evidence type="ECO:0000313" key="3">
    <source>
        <dbReference type="Proteomes" id="UP000179023"/>
    </source>
</evidence>
<dbReference type="Pfam" id="PF07963">
    <property type="entry name" value="N_methyl"/>
    <property type="match status" value="1"/>
</dbReference>
<name>A0A1G2KKN1_9BACT</name>
<proteinExistence type="predicted"/>
<dbReference type="STRING" id="1802270.A3C07_04145"/>
<dbReference type="NCBIfam" id="TIGR02532">
    <property type="entry name" value="IV_pilin_GFxxxE"/>
    <property type="match status" value="1"/>
</dbReference>
<comment type="caution">
    <text evidence="2">The sequence shown here is derived from an EMBL/GenBank/DDBJ whole genome shotgun (WGS) entry which is preliminary data.</text>
</comment>
<keyword evidence="1" id="KW-0812">Transmembrane</keyword>
<reference evidence="2 3" key="1">
    <citation type="journal article" date="2016" name="Nat. Commun.">
        <title>Thousands of microbial genomes shed light on interconnected biogeochemical processes in an aquifer system.</title>
        <authorList>
            <person name="Anantharaman K."/>
            <person name="Brown C.T."/>
            <person name="Hug L.A."/>
            <person name="Sharon I."/>
            <person name="Castelle C.J."/>
            <person name="Probst A.J."/>
            <person name="Thomas B.C."/>
            <person name="Singh A."/>
            <person name="Wilkins M.J."/>
            <person name="Karaoz U."/>
            <person name="Brodie E.L."/>
            <person name="Williams K.H."/>
            <person name="Hubbard S.S."/>
            <person name="Banfield J.F."/>
        </authorList>
    </citation>
    <scope>NUCLEOTIDE SEQUENCE [LARGE SCALE GENOMIC DNA]</scope>
</reference>
<evidence type="ECO:0000313" key="2">
    <source>
        <dbReference type="EMBL" id="OGZ99999.1"/>
    </source>
</evidence>
<evidence type="ECO:0000256" key="1">
    <source>
        <dbReference type="SAM" id="Phobius"/>
    </source>
</evidence>
<organism evidence="2 3">
    <name type="scientific">Candidatus Sungbacteria bacterium RIFCSPHIGHO2_02_FULL_47_11</name>
    <dbReference type="NCBI Taxonomy" id="1802270"/>
    <lineage>
        <taxon>Bacteria</taxon>
        <taxon>Candidatus Sungiibacteriota</taxon>
    </lineage>
</organism>
<keyword evidence="1" id="KW-0472">Membrane</keyword>
<evidence type="ECO:0008006" key="4">
    <source>
        <dbReference type="Google" id="ProtNLM"/>
    </source>
</evidence>
<sequence length="199" mass="22406">MGYNQRNFFQAIGRNSRQGFTLVELLMVALIIGLLALPGGYLMTYMVKNSVFIPNKLSMDRLVSDALDIMIEGDSQAKGLRFSRTITNIQDYQVTFINQDAQIVRYRLEISVDPILLYRSIDGGTETMVPYYMPTIGVDLSVKNSKLFTYYDVNEVVTNNPANVRWIEMTLIATQGSGLYAAWEGQSEQASAIAVNKYQ</sequence>
<keyword evidence="1" id="KW-1133">Transmembrane helix</keyword>
<gene>
    <name evidence="2" type="ORF">A3C07_04145</name>
</gene>
<accession>A0A1G2KKN1</accession>
<dbReference type="Proteomes" id="UP000179023">
    <property type="component" value="Unassembled WGS sequence"/>
</dbReference>
<protein>
    <recommendedName>
        <fullName evidence="4">Prepilin-type N-terminal cleavage/methylation domain-containing protein</fullName>
    </recommendedName>
</protein>
<dbReference type="EMBL" id="MHQI01000029">
    <property type="protein sequence ID" value="OGZ99999.1"/>
    <property type="molecule type" value="Genomic_DNA"/>
</dbReference>
<dbReference type="InterPro" id="IPR012902">
    <property type="entry name" value="N_methyl_site"/>
</dbReference>